<protein>
    <submittedName>
        <fullName evidence="4">Class I SAM-dependent methyltransferase</fullName>
    </submittedName>
</protein>
<evidence type="ECO:0000313" key="4">
    <source>
        <dbReference type="EMBL" id="MBD2775156.1"/>
    </source>
</evidence>
<keyword evidence="2" id="KW-0808">Transferase</keyword>
<comment type="caution">
    <text evidence="4">The sequence shown here is derived from an EMBL/GenBank/DDBJ whole genome shotgun (WGS) entry which is preliminary data.</text>
</comment>
<keyword evidence="5" id="KW-1185">Reference proteome</keyword>
<evidence type="ECO:0000256" key="2">
    <source>
        <dbReference type="ARBA" id="ARBA00022679"/>
    </source>
</evidence>
<reference evidence="4" key="1">
    <citation type="submission" date="2020-09" db="EMBL/GenBank/DDBJ databases">
        <title>Iningainema tapete sp. nov. (Scytonemataceae, Cyanobacteria) from greenhouses in central Florida (USA) produces two types of nodularin with biosynthetic potential for microcystin-LR and anabaenopeptins.</title>
        <authorList>
            <person name="Berthold D.E."/>
            <person name="Lefler F.W."/>
            <person name="Huang I.-S."/>
            <person name="Abdulla H."/>
            <person name="Zimba P.V."/>
            <person name="Laughinghouse H.D. IV."/>
        </authorList>
    </citation>
    <scope>NUCLEOTIDE SEQUENCE</scope>
    <source>
        <strain evidence="4">BLCCT55</strain>
    </source>
</reference>
<dbReference type="PANTHER" id="PTHR44942">
    <property type="entry name" value="METHYLTRANSF_11 DOMAIN-CONTAINING PROTEIN"/>
    <property type="match status" value="1"/>
</dbReference>
<dbReference type="GO" id="GO:0032259">
    <property type="term" value="P:methylation"/>
    <property type="evidence" value="ECO:0007669"/>
    <property type="project" value="UniProtKB-KW"/>
</dbReference>
<dbReference type="InterPro" id="IPR041698">
    <property type="entry name" value="Methyltransf_25"/>
</dbReference>
<dbReference type="RefSeq" id="WP_190833175.1">
    <property type="nucleotide sequence ID" value="NZ_CAWPPI010000075.1"/>
</dbReference>
<dbReference type="GO" id="GO:0008168">
    <property type="term" value="F:methyltransferase activity"/>
    <property type="evidence" value="ECO:0007669"/>
    <property type="project" value="UniProtKB-KW"/>
</dbReference>
<keyword evidence="1 4" id="KW-0489">Methyltransferase</keyword>
<proteinExistence type="predicted"/>
<dbReference type="InterPro" id="IPR029063">
    <property type="entry name" value="SAM-dependent_MTases_sf"/>
</dbReference>
<evidence type="ECO:0000313" key="5">
    <source>
        <dbReference type="Proteomes" id="UP000629098"/>
    </source>
</evidence>
<dbReference type="CDD" id="cd02440">
    <property type="entry name" value="AdoMet_MTases"/>
    <property type="match status" value="1"/>
</dbReference>
<name>A0A8J7C8U7_9CYAN</name>
<evidence type="ECO:0000259" key="3">
    <source>
        <dbReference type="Pfam" id="PF13649"/>
    </source>
</evidence>
<dbReference type="AlphaFoldDB" id="A0A8J7C8U7"/>
<dbReference type="Proteomes" id="UP000629098">
    <property type="component" value="Unassembled WGS sequence"/>
</dbReference>
<gene>
    <name evidence="4" type="ORF">ICL16_24595</name>
</gene>
<evidence type="ECO:0000256" key="1">
    <source>
        <dbReference type="ARBA" id="ARBA00022603"/>
    </source>
</evidence>
<dbReference type="SUPFAM" id="SSF53335">
    <property type="entry name" value="S-adenosyl-L-methionine-dependent methyltransferases"/>
    <property type="match status" value="1"/>
</dbReference>
<feature type="domain" description="Methyltransferase" evidence="3">
    <location>
        <begin position="57"/>
        <end position="133"/>
    </location>
</feature>
<dbReference type="InterPro" id="IPR051052">
    <property type="entry name" value="Diverse_substrate_MTase"/>
</dbReference>
<sequence>MKDLSEQIKTSYSKDLETRKTWYSPVAEAYNKARPRYPKEIIAKAVELAQLPENATILEVGCGPGNATVGFAQLGFPMVCLEPNQDFSRLAQKNCAQYPLVEIRNTSFEEWELEPERFNAVLAANSFHWIPPEVGYPKAADALQSSGSLILLWNMSPQLDYEIYQTLNEAYQIYAPSLARYEDRKTQEEILKKIGQIVIKSGRFKNLVSEHLPCEVTYSIDDYFTLLNTLSPYLQLEKEKKDSLFALLREKLETSGEGRIQLSYLSACQVAQKL</sequence>
<dbReference type="Pfam" id="PF13649">
    <property type="entry name" value="Methyltransf_25"/>
    <property type="match status" value="1"/>
</dbReference>
<dbReference type="PANTHER" id="PTHR44942:SF4">
    <property type="entry name" value="METHYLTRANSFERASE TYPE 11 DOMAIN-CONTAINING PROTEIN"/>
    <property type="match status" value="1"/>
</dbReference>
<organism evidence="4 5">
    <name type="scientific">Iningainema tapete BLCC-T55</name>
    <dbReference type="NCBI Taxonomy" id="2748662"/>
    <lineage>
        <taxon>Bacteria</taxon>
        <taxon>Bacillati</taxon>
        <taxon>Cyanobacteriota</taxon>
        <taxon>Cyanophyceae</taxon>
        <taxon>Nostocales</taxon>
        <taxon>Scytonemataceae</taxon>
        <taxon>Iningainema tapete</taxon>
    </lineage>
</organism>
<accession>A0A8J7C8U7</accession>
<dbReference type="Gene3D" id="3.40.50.150">
    <property type="entry name" value="Vaccinia Virus protein VP39"/>
    <property type="match status" value="1"/>
</dbReference>
<dbReference type="EMBL" id="JACXAE010000075">
    <property type="protein sequence ID" value="MBD2775156.1"/>
    <property type="molecule type" value="Genomic_DNA"/>
</dbReference>